<dbReference type="Gene3D" id="3.40.50.720">
    <property type="entry name" value="NAD(P)-binding Rossmann-like Domain"/>
    <property type="match status" value="1"/>
</dbReference>
<evidence type="ECO:0000256" key="3">
    <source>
        <dbReference type="ARBA" id="ARBA00022526"/>
    </source>
</evidence>
<feature type="active site" description="Proton acceptor" evidence="7">
    <location>
        <position position="236"/>
    </location>
</feature>
<evidence type="ECO:0000259" key="9">
    <source>
        <dbReference type="Pfam" id="PF02781"/>
    </source>
</evidence>
<keyword evidence="4 7" id="KW-0521">NADP</keyword>
<dbReference type="PANTHER" id="PTHR23429">
    <property type="entry name" value="GLUCOSE-6-PHOSPHATE 1-DEHYDROGENASE G6PD"/>
    <property type="match status" value="1"/>
</dbReference>
<comment type="function">
    <text evidence="7">Catalyzes the oxidation of glucose 6-phosphate to 6-phosphogluconolactone.</text>
</comment>
<dbReference type="GO" id="GO:0005829">
    <property type="term" value="C:cytosol"/>
    <property type="evidence" value="ECO:0007669"/>
    <property type="project" value="TreeGrafter"/>
</dbReference>
<evidence type="ECO:0000313" key="10">
    <source>
        <dbReference type="EMBL" id="GIG54375.1"/>
    </source>
</evidence>
<organism evidence="10 11">
    <name type="scientific">Demequina activiva</name>
    <dbReference type="NCBI Taxonomy" id="1582364"/>
    <lineage>
        <taxon>Bacteria</taxon>
        <taxon>Bacillati</taxon>
        <taxon>Actinomycetota</taxon>
        <taxon>Actinomycetes</taxon>
        <taxon>Micrococcales</taxon>
        <taxon>Demequinaceae</taxon>
        <taxon>Demequina</taxon>
    </lineage>
</organism>
<evidence type="ECO:0000256" key="4">
    <source>
        <dbReference type="ARBA" id="ARBA00022857"/>
    </source>
</evidence>
<evidence type="ECO:0000259" key="8">
    <source>
        <dbReference type="Pfam" id="PF00479"/>
    </source>
</evidence>
<feature type="domain" description="Glucose-6-phosphate dehydrogenase NAD-binding" evidence="8">
    <location>
        <begin position="14"/>
        <end position="183"/>
    </location>
</feature>
<dbReference type="GO" id="GO:0009051">
    <property type="term" value="P:pentose-phosphate shunt, oxidative branch"/>
    <property type="evidence" value="ECO:0007669"/>
    <property type="project" value="TreeGrafter"/>
</dbReference>
<feature type="binding site" evidence="7">
    <location>
        <position position="322"/>
    </location>
    <ligand>
        <name>substrate</name>
    </ligand>
</feature>
<dbReference type="PROSITE" id="PS00069">
    <property type="entry name" value="G6P_DEHYDROGENASE"/>
    <property type="match status" value="1"/>
</dbReference>
<gene>
    <name evidence="10" type="primary">zwf_1</name>
    <name evidence="7" type="synonym">zwf</name>
    <name evidence="10" type="ORF">Dac01nite_11270</name>
</gene>
<feature type="binding site" evidence="7">
    <location>
        <position position="178"/>
    </location>
    <ligand>
        <name>substrate</name>
    </ligand>
</feature>
<keyword evidence="6 7" id="KW-0119">Carbohydrate metabolism</keyword>
<dbReference type="InterPro" id="IPR022674">
    <property type="entry name" value="G6P_DH_NAD-bd"/>
</dbReference>
<dbReference type="GO" id="GO:0050661">
    <property type="term" value="F:NADP binding"/>
    <property type="evidence" value="ECO:0007669"/>
    <property type="project" value="UniProtKB-UniRule"/>
</dbReference>
<dbReference type="EC" id="1.1.1.49" evidence="7"/>
<dbReference type="HAMAP" id="MF_00966">
    <property type="entry name" value="G6PD"/>
    <property type="match status" value="1"/>
</dbReference>
<dbReference type="RefSeq" id="WP_203654126.1">
    <property type="nucleotide sequence ID" value="NZ_BONR01000002.1"/>
</dbReference>
<evidence type="ECO:0000256" key="5">
    <source>
        <dbReference type="ARBA" id="ARBA00023002"/>
    </source>
</evidence>
<proteinExistence type="inferred from homology"/>
<evidence type="ECO:0000256" key="2">
    <source>
        <dbReference type="ARBA" id="ARBA00009975"/>
    </source>
</evidence>
<dbReference type="EMBL" id="BONR01000002">
    <property type="protein sequence ID" value="GIG54375.1"/>
    <property type="molecule type" value="Genomic_DNA"/>
</dbReference>
<sequence>MPGALPETSSDSLVFFGASGDLARKSIFPSLYRMVKSGTLTVPVVGVAYSQWELADLQQRAREAVGASKGGVDDPEALERLVSLLRYVDGDYNDPSTFERLREQLAECGSPTHYLAIPPTLFGTVVQGLESVGLNTNARVVVEKPFGRDLASAKTLNADITSVFDEHAIFRIDHFLGKEEIMNLLYFRFANAMFEPIWNRNYIKSVQITLAEDFGVKGRGSFYESAGALRDVVENHLFQIVALLTMEAPTYQGYGAVQSAKSNVFKAMRPLTRSDYVRGQFEGYRDEEGVAPGSDVETYAAVRLHIDSWRWAGVPFYLRTGKCLAVSVGEVVVDFKRPPQALFADASDPDQHPNRLRFRLSPEGEIGLGVRVKRPGEEFVGHERELLLPTESELEREPYERLLADALKGDSALFTHEDSVEAAWRVVDGVLTDHTPAIPYAPGSWGPEEAAGRLIGHDGPWHNPRP</sequence>
<comment type="caution">
    <text evidence="7">Lacks conserved residue(s) required for the propagation of feature annotation.</text>
</comment>
<feature type="binding site" evidence="7">
    <location>
        <position position="231"/>
    </location>
    <ligand>
        <name>substrate</name>
    </ligand>
</feature>
<dbReference type="SUPFAM" id="SSF55347">
    <property type="entry name" value="Glyceraldehyde-3-phosphate dehydrogenase-like, C-terminal domain"/>
    <property type="match status" value="1"/>
</dbReference>
<name>A0A919Q145_9MICO</name>
<dbReference type="Pfam" id="PF00479">
    <property type="entry name" value="G6PD_N"/>
    <property type="match status" value="1"/>
</dbReference>
<comment type="caution">
    <text evidence="10">The sequence shown here is derived from an EMBL/GenBank/DDBJ whole genome shotgun (WGS) entry which is preliminary data.</text>
</comment>
<feature type="binding site" evidence="7">
    <location>
        <position position="212"/>
    </location>
    <ligand>
        <name>substrate</name>
    </ligand>
</feature>
<comment type="pathway">
    <text evidence="1 7">Carbohydrate degradation; pentose phosphate pathway; D-ribulose 5-phosphate from D-glucose 6-phosphate (oxidative stage): step 1/3.</text>
</comment>
<evidence type="ECO:0000313" key="11">
    <source>
        <dbReference type="Proteomes" id="UP000652354"/>
    </source>
</evidence>
<dbReference type="Proteomes" id="UP000652354">
    <property type="component" value="Unassembled WGS sequence"/>
</dbReference>
<dbReference type="GO" id="GO:0006006">
    <property type="term" value="P:glucose metabolic process"/>
    <property type="evidence" value="ECO:0007669"/>
    <property type="project" value="UniProtKB-KW"/>
</dbReference>
<keyword evidence="5 7" id="KW-0560">Oxidoreductase</keyword>
<dbReference type="InterPro" id="IPR022675">
    <property type="entry name" value="G6P_DH_C"/>
</dbReference>
<evidence type="ECO:0000256" key="6">
    <source>
        <dbReference type="ARBA" id="ARBA00023277"/>
    </source>
</evidence>
<dbReference type="PIRSF" id="PIRSF000110">
    <property type="entry name" value="G6PD"/>
    <property type="match status" value="1"/>
</dbReference>
<dbReference type="AlphaFoldDB" id="A0A919Q145"/>
<comment type="catalytic activity">
    <reaction evidence="7">
        <text>D-glucose 6-phosphate + NADP(+) = 6-phospho-D-glucono-1,5-lactone + NADPH + H(+)</text>
        <dbReference type="Rhea" id="RHEA:15841"/>
        <dbReference type="ChEBI" id="CHEBI:15378"/>
        <dbReference type="ChEBI" id="CHEBI:57783"/>
        <dbReference type="ChEBI" id="CHEBI:57955"/>
        <dbReference type="ChEBI" id="CHEBI:58349"/>
        <dbReference type="ChEBI" id="CHEBI:61548"/>
        <dbReference type="EC" id="1.1.1.49"/>
    </reaction>
</comment>
<keyword evidence="3 7" id="KW-0313">Glucose metabolism</keyword>
<feature type="binding site" evidence="7">
    <location>
        <begin position="17"/>
        <end position="24"/>
    </location>
    <ligand>
        <name>NADP(+)</name>
        <dbReference type="ChEBI" id="CHEBI:58349"/>
    </ligand>
</feature>
<keyword evidence="11" id="KW-1185">Reference proteome</keyword>
<dbReference type="SUPFAM" id="SSF51735">
    <property type="entry name" value="NAD(P)-binding Rossmann-fold domains"/>
    <property type="match status" value="1"/>
</dbReference>
<evidence type="ECO:0000256" key="7">
    <source>
        <dbReference type="HAMAP-Rule" id="MF_00966"/>
    </source>
</evidence>
<dbReference type="InterPro" id="IPR001282">
    <property type="entry name" value="G6P_DH"/>
</dbReference>
<dbReference type="Gene3D" id="3.30.360.10">
    <property type="entry name" value="Dihydrodipicolinate Reductase, domain 2"/>
    <property type="match status" value="1"/>
</dbReference>
<dbReference type="NCBIfam" id="TIGR00871">
    <property type="entry name" value="zwf"/>
    <property type="match status" value="1"/>
</dbReference>
<reference evidence="10" key="1">
    <citation type="submission" date="2021-01" db="EMBL/GenBank/DDBJ databases">
        <title>Whole genome shotgun sequence of Demequina activiva NBRC 110675.</title>
        <authorList>
            <person name="Komaki H."/>
            <person name="Tamura T."/>
        </authorList>
    </citation>
    <scope>NUCLEOTIDE SEQUENCE</scope>
    <source>
        <strain evidence="10">NBRC 110675</strain>
    </source>
</reference>
<feature type="binding site" evidence="7">
    <location>
        <position position="144"/>
    </location>
    <ligand>
        <name>NADP(+)</name>
        <dbReference type="ChEBI" id="CHEBI:58349"/>
    </ligand>
</feature>
<evidence type="ECO:0000256" key="1">
    <source>
        <dbReference type="ARBA" id="ARBA00004937"/>
    </source>
</evidence>
<dbReference type="PANTHER" id="PTHR23429:SF0">
    <property type="entry name" value="GLUCOSE-6-PHOSPHATE 1-DEHYDROGENASE"/>
    <property type="match status" value="1"/>
</dbReference>
<feature type="binding site" evidence="7">
    <location>
        <position position="174"/>
    </location>
    <ligand>
        <name>substrate</name>
    </ligand>
</feature>
<dbReference type="PRINTS" id="PR00079">
    <property type="entry name" value="G6PDHDRGNASE"/>
</dbReference>
<dbReference type="InterPro" id="IPR036291">
    <property type="entry name" value="NAD(P)-bd_dom_sf"/>
</dbReference>
<dbReference type="GO" id="GO:0004345">
    <property type="term" value="F:glucose-6-phosphate dehydrogenase activity"/>
    <property type="evidence" value="ECO:0007669"/>
    <property type="project" value="UniProtKB-UniRule"/>
</dbReference>
<comment type="similarity">
    <text evidence="2 7">Belongs to the glucose-6-phosphate dehydrogenase family.</text>
</comment>
<dbReference type="Pfam" id="PF02781">
    <property type="entry name" value="G6PD_C"/>
    <property type="match status" value="1"/>
</dbReference>
<protein>
    <recommendedName>
        <fullName evidence="7">Glucose-6-phosphate 1-dehydrogenase</fullName>
        <shortName evidence="7">G6PD</shortName>
        <ecNumber evidence="7">1.1.1.49</ecNumber>
    </recommendedName>
</protein>
<dbReference type="InterPro" id="IPR019796">
    <property type="entry name" value="G6P_DH_AS"/>
</dbReference>
<feature type="domain" description="Glucose-6-phosphate dehydrogenase C-terminal" evidence="9">
    <location>
        <begin position="186"/>
        <end position="455"/>
    </location>
</feature>
<accession>A0A919Q145</accession>